<evidence type="ECO:0000313" key="1">
    <source>
        <dbReference type="Proteomes" id="UP000887574"/>
    </source>
</evidence>
<dbReference type="AlphaFoldDB" id="A0A915DFF5"/>
<sequence length="90" mass="10144">MEVDNCHARLHTNIASGQVVKRIGNHSCMISSAAFPLRRINQQVKWPPPVVLSFLILASFTIFNRILNNVPEAVQAKIDKLAVRKVVQRK</sequence>
<organism evidence="1 2">
    <name type="scientific">Ditylenchus dipsaci</name>
    <dbReference type="NCBI Taxonomy" id="166011"/>
    <lineage>
        <taxon>Eukaryota</taxon>
        <taxon>Metazoa</taxon>
        <taxon>Ecdysozoa</taxon>
        <taxon>Nematoda</taxon>
        <taxon>Chromadorea</taxon>
        <taxon>Rhabditida</taxon>
        <taxon>Tylenchina</taxon>
        <taxon>Tylenchomorpha</taxon>
        <taxon>Sphaerularioidea</taxon>
        <taxon>Anguinidae</taxon>
        <taxon>Anguininae</taxon>
        <taxon>Ditylenchus</taxon>
    </lineage>
</organism>
<protein>
    <submittedName>
        <fullName evidence="2">Uncharacterized protein</fullName>
    </submittedName>
</protein>
<proteinExistence type="predicted"/>
<dbReference type="WBParaSite" id="jg19309">
    <property type="protein sequence ID" value="jg19309"/>
    <property type="gene ID" value="jg19309"/>
</dbReference>
<evidence type="ECO:0000313" key="2">
    <source>
        <dbReference type="WBParaSite" id="jg19309"/>
    </source>
</evidence>
<keyword evidence="1" id="KW-1185">Reference proteome</keyword>
<dbReference type="Proteomes" id="UP000887574">
    <property type="component" value="Unplaced"/>
</dbReference>
<reference evidence="2" key="1">
    <citation type="submission" date="2022-11" db="UniProtKB">
        <authorList>
            <consortium name="WormBaseParasite"/>
        </authorList>
    </citation>
    <scope>IDENTIFICATION</scope>
</reference>
<accession>A0A915DFF5</accession>
<name>A0A915DFF5_9BILA</name>